<feature type="compositionally biased region" description="Pro residues" evidence="1">
    <location>
        <begin position="332"/>
        <end position="346"/>
    </location>
</feature>
<gene>
    <name evidence="4" type="ORF">GA0070622_0082</name>
    <name evidence="5" type="ORF">GA0070622_6398</name>
</gene>
<evidence type="ECO:0008006" key="7">
    <source>
        <dbReference type="Google" id="ProtNLM"/>
    </source>
</evidence>
<feature type="transmembrane region" description="Helical" evidence="2">
    <location>
        <begin position="381"/>
        <end position="401"/>
    </location>
</feature>
<keyword evidence="2" id="KW-0472">Membrane</keyword>
<evidence type="ECO:0000313" key="5">
    <source>
        <dbReference type="EMBL" id="SBT69275.1"/>
    </source>
</evidence>
<accession>A0A1A9B285</accession>
<feature type="compositionally biased region" description="Gly residues" evidence="1">
    <location>
        <begin position="361"/>
        <end position="371"/>
    </location>
</feature>
<dbReference type="Proteomes" id="UP000199558">
    <property type="component" value="Unassembled WGS sequence"/>
</dbReference>
<feature type="compositionally biased region" description="Low complexity" evidence="1">
    <location>
        <begin position="347"/>
        <end position="360"/>
    </location>
</feature>
<dbReference type="STRING" id="946078.GA0070622_0082"/>
<dbReference type="EMBL" id="FLRH01000003">
    <property type="protein sequence ID" value="SBT63139.1"/>
    <property type="molecule type" value="Genomic_DNA"/>
</dbReference>
<name>A0A1A9B285_9ACTN</name>
<evidence type="ECO:0000256" key="2">
    <source>
        <dbReference type="SAM" id="Phobius"/>
    </source>
</evidence>
<evidence type="ECO:0000313" key="4">
    <source>
        <dbReference type="EMBL" id="SBT63139.1"/>
    </source>
</evidence>
<protein>
    <recommendedName>
        <fullName evidence="7">LPXTG-motif cell wall anchor domain-containing protein</fullName>
    </recommendedName>
</protein>
<sequence length="419" mass="43091">MTFRYRSTLARAGVVALLSTAAPVAFGVPAQAADLADLVLAPISTGLARGVEAAQAKPVKFTVTNVGTATAKDVSVRVKVDDLNPKRVGYLRPAGCRVVSPQLFDCLLGDVPAGTSEDFGIPLFSTGGKGDGGVLTVGVSTTTPQPNTADDIVELPIRVTKPGYDLTAWVQDIQDNVVVNGAVRDEPDLKPVRRGRTVPLDWAAYNHGSQSATGVVYGLTLPAGVAFVDLPEGCVRQEVLGKQQAVCEDAGAVIRPGQYYTAGVTVRVGDDVTETVLHEGDFFAYGLDRAEGTPDEAPKAASQAQRRTFAEVDELDNHTIFEAFVDLSAEPTPGPSGTPQPTPTAEPTPSGGATAVPTPTAGGGNGGGSGDGGLPVTGVQVGLIGGVGAVVLAAGAALMMLSRRRKVVLVAPTEERTED</sequence>
<reference evidence="4" key="2">
    <citation type="submission" date="2016-06" db="EMBL/GenBank/DDBJ databases">
        <authorList>
            <person name="Kjaerup R.B."/>
            <person name="Dalgaard T.S."/>
            <person name="Juul-Madsen H.R."/>
        </authorList>
    </citation>
    <scope>NUCLEOTIDE SEQUENCE [LARGE SCALE GENOMIC DNA]</scope>
    <source>
        <strain evidence="4">DSM 45794</strain>
    </source>
</reference>
<feature type="region of interest" description="Disordered" evidence="1">
    <location>
        <begin position="328"/>
        <end position="371"/>
    </location>
</feature>
<keyword evidence="3" id="KW-0732">Signal</keyword>
<dbReference type="RefSeq" id="WP_091565147.1">
    <property type="nucleotide sequence ID" value="NZ_FLRH01000003.1"/>
</dbReference>
<dbReference type="EMBL" id="FLRH01000004">
    <property type="protein sequence ID" value="SBT69275.1"/>
    <property type="molecule type" value="Genomic_DNA"/>
</dbReference>
<keyword evidence="2" id="KW-1133">Transmembrane helix</keyword>
<feature type="chain" id="PRO_5014535362" description="LPXTG-motif cell wall anchor domain-containing protein" evidence="3">
    <location>
        <begin position="33"/>
        <end position="419"/>
    </location>
</feature>
<organism evidence="4 6">
    <name type="scientific">Micromonospora sediminicola</name>
    <dbReference type="NCBI Taxonomy" id="946078"/>
    <lineage>
        <taxon>Bacteria</taxon>
        <taxon>Bacillati</taxon>
        <taxon>Actinomycetota</taxon>
        <taxon>Actinomycetes</taxon>
        <taxon>Micromonosporales</taxon>
        <taxon>Micromonosporaceae</taxon>
        <taxon>Micromonospora</taxon>
    </lineage>
</organism>
<dbReference type="AlphaFoldDB" id="A0A1A9B285"/>
<proteinExistence type="predicted"/>
<dbReference type="OrthoDB" id="3405549at2"/>
<reference evidence="6" key="1">
    <citation type="submission" date="2016-06" db="EMBL/GenBank/DDBJ databases">
        <authorList>
            <person name="Varghese N."/>
            <person name="Submissions Spin"/>
        </authorList>
    </citation>
    <scope>NUCLEOTIDE SEQUENCE [LARGE SCALE GENOMIC DNA]</scope>
    <source>
        <strain evidence="6">DSM 45794</strain>
    </source>
</reference>
<evidence type="ECO:0000256" key="1">
    <source>
        <dbReference type="SAM" id="MobiDB-lite"/>
    </source>
</evidence>
<keyword evidence="6" id="KW-1185">Reference proteome</keyword>
<evidence type="ECO:0000313" key="6">
    <source>
        <dbReference type="Proteomes" id="UP000199558"/>
    </source>
</evidence>
<feature type="signal peptide" evidence="3">
    <location>
        <begin position="1"/>
        <end position="32"/>
    </location>
</feature>
<keyword evidence="2" id="KW-0812">Transmembrane</keyword>
<evidence type="ECO:0000256" key="3">
    <source>
        <dbReference type="SAM" id="SignalP"/>
    </source>
</evidence>